<gene>
    <name evidence="4" type="ORF">PHYEVI_LOCUS1665</name>
</gene>
<dbReference type="SUPFAM" id="SSF55681">
    <property type="entry name" value="Class II aaRS and biotin synthetases"/>
    <property type="match status" value="1"/>
</dbReference>
<accession>A0A9N9TFE2</accession>
<dbReference type="InterPro" id="IPR045864">
    <property type="entry name" value="aa-tRNA-synth_II/BPL/LPL"/>
</dbReference>
<comment type="pathway">
    <text evidence="1">Protein modification; protein lipoylation via exogenous pathway; protein N(6)-(lipoyl)lysine from lipoate: step 2/2.</text>
</comment>
<dbReference type="EMBL" id="OU900103">
    <property type="protein sequence ID" value="CAG9855209.1"/>
    <property type="molecule type" value="Genomic_DNA"/>
</dbReference>
<dbReference type="AlphaFoldDB" id="A0A9N9TFE2"/>
<comment type="similarity">
    <text evidence="2">Belongs to the LplA family.</text>
</comment>
<dbReference type="PANTHER" id="PTHR12561">
    <property type="entry name" value="LIPOATE-PROTEIN LIGASE"/>
    <property type="match status" value="1"/>
</dbReference>
<dbReference type="GO" id="GO:0009249">
    <property type="term" value="P:protein lipoylation"/>
    <property type="evidence" value="ECO:0007669"/>
    <property type="project" value="InterPro"/>
</dbReference>
<dbReference type="Gene3D" id="3.30.930.10">
    <property type="entry name" value="Bira Bifunctional Protein, Domain 2"/>
    <property type="match status" value="1"/>
</dbReference>
<name>A0A9N9TFE2_PHYSR</name>
<dbReference type="InterPro" id="IPR004143">
    <property type="entry name" value="BPL_LPL_catalytic"/>
</dbReference>
<evidence type="ECO:0000259" key="3">
    <source>
        <dbReference type="PROSITE" id="PS51733"/>
    </source>
</evidence>
<dbReference type="InterPro" id="IPR004562">
    <property type="entry name" value="LipoylTrfase_LipoateP_Ligase"/>
</dbReference>
<protein>
    <recommendedName>
        <fullName evidence="3">BPL/LPL catalytic domain-containing protein</fullName>
    </recommendedName>
</protein>
<dbReference type="FunFam" id="3.30.930.10:FF:000045">
    <property type="entry name" value="lipoyltransferase 1, mitochondrial"/>
    <property type="match status" value="1"/>
</dbReference>
<proteinExistence type="inferred from homology"/>
<evidence type="ECO:0000256" key="2">
    <source>
        <dbReference type="ARBA" id="ARBA00008242"/>
    </source>
</evidence>
<dbReference type="Pfam" id="PF21948">
    <property type="entry name" value="LplA-B_cat"/>
    <property type="match status" value="1"/>
</dbReference>
<evidence type="ECO:0000313" key="4">
    <source>
        <dbReference type="EMBL" id="CAG9855209.1"/>
    </source>
</evidence>
<dbReference type="GO" id="GO:0017118">
    <property type="term" value="F:lipoyltransferase activity"/>
    <property type="evidence" value="ECO:0007669"/>
    <property type="project" value="TreeGrafter"/>
</dbReference>
<dbReference type="Gene3D" id="3.30.390.50">
    <property type="entry name" value="CO dehydrogenase flavoprotein, C-terminal domain"/>
    <property type="match status" value="1"/>
</dbReference>
<evidence type="ECO:0000256" key="1">
    <source>
        <dbReference type="ARBA" id="ARBA00005085"/>
    </source>
</evidence>
<dbReference type="PANTHER" id="PTHR12561:SF3">
    <property type="entry name" value="LIPOYLTRANSFERASE 1, MITOCHONDRIAL"/>
    <property type="match status" value="1"/>
</dbReference>
<dbReference type="Proteomes" id="UP001153712">
    <property type="component" value="Chromosome 10"/>
</dbReference>
<evidence type="ECO:0000313" key="5">
    <source>
        <dbReference type="Proteomes" id="UP001153712"/>
    </source>
</evidence>
<dbReference type="PROSITE" id="PS51733">
    <property type="entry name" value="BPL_LPL_CATALYTIC"/>
    <property type="match status" value="1"/>
</dbReference>
<organism evidence="4 5">
    <name type="scientific">Phyllotreta striolata</name>
    <name type="common">Striped flea beetle</name>
    <name type="synonym">Crioceris striolata</name>
    <dbReference type="NCBI Taxonomy" id="444603"/>
    <lineage>
        <taxon>Eukaryota</taxon>
        <taxon>Metazoa</taxon>
        <taxon>Ecdysozoa</taxon>
        <taxon>Arthropoda</taxon>
        <taxon>Hexapoda</taxon>
        <taxon>Insecta</taxon>
        <taxon>Pterygota</taxon>
        <taxon>Neoptera</taxon>
        <taxon>Endopterygota</taxon>
        <taxon>Coleoptera</taxon>
        <taxon>Polyphaga</taxon>
        <taxon>Cucujiformia</taxon>
        <taxon>Chrysomeloidea</taxon>
        <taxon>Chrysomelidae</taxon>
        <taxon>Galerucinae</taxon>
        <taxon>Alticini</taxon>
        <taxon>Phyllotreta</taxon>
    </lineage>
</organism>
<reference evidence="4" key="1">
    <citation type="submission" date="2022-01" db="EMBL/GenBank/DDBJ databases">
        <authorList>
            <person name="King R."/>
        </authorList>
    </citation>
    <scope>NUCLEOTIDE SEQUENCE</scope>
</reference>
<dbReference type="CDD" id="cd16443">
    <property type="entry name" value="LplA"/>
    <property type="match status" value="1"/>
</dbReference>
<sequence>MALIQRSCVRVNALISRITKNSYSTASTKQDNIKKSVFISQSKDIYTNLALEDWLYKNYDFTNNHVLMLWQNDPCVVIGRHQNPWLEANVNNLPLISEQGVQLARRNSGGGTVYHDNGNLNLTFFTPREQYNRKYNLEIISRSLFREYNLRVDISPREDLVIREYKQVSGTAAKLGRTAAYHHCTLLVNVNKVDLSLALQKPEVDIKTTATKSVKSKIMNLCEENPRVEMKNLMKAVGWEYMRTDPLKLIDGGKELANNQNGFQLINPTDDWFPGLNEIRNELVSWNWQYGKTPKFNIIKSFKIPEYLHEGYDVNEDLKVTMEVENGKISDVVLYIPPGLSTSGFSGNANVITSLIGHSFSDEALSGLEMMIGGLVSEKDRFVSECLKQVMISV</sequence>
<dbReference type="GO" id="GO:0005739">
    <property type="term" value="C:mitochondrion"/>
    <property type="evidence" value="ECO:0007669"/>
    <property type="project" value="TreeGrafter"/>
</dbReference>
<keyword evidence="5" id="KW-1185">Reference proteome</keyword>
<feature type="domain" description="BPL/LPL catalytic" evidence="3">
    <location>
        <begin position="61"/>
        <end position="249"/>
    </location>
</feature>
<dbReference type="OrthoDB" id="201621at2759"/>